<dbReference type="EMBL" id="MFLD01000005">
    <property type="protein sequence ID" value="OGG60915.1"/>
    <property type="molecule type" value="Genomic_DNA"/>
</dbReference>
<dbReference type="InterPro" id="IPR029753">
    <property type="entry name" value="D-isomer_DH_CS"/>
</dbReference>
<sequence length="333" mass="36513">MKVLIFSADEAARSILSPVLMGHTAVFFDEIVSLHALKENSDAEAVSIFTSSEFKKEQIDALPNLKCISTRSTGYDHIDTAYAKEKGIVVCNVPRYGAKTVAEFTFALILTLSRRIFEAFHQVREEGSFKTSALEGFNLFGKTLGVVGTGNIGRNVVGIAKGFGMKVLMMDPYPDNKLEDEQAKYAPLDELLAGSDIVTLHVPYTKENRYLLNKDSFAKMKRGAFIINTARGELVDTEALLDALKSGQVAGAGLDVLEEERVLKDEVELVKGIESMNELKILIRDHALIDMPRVVITPHIAFFSREACHEILEVTAANITGFVAGKPTNIVAS</sequence>
<dbReference type="GO" id="GO:0008720">
    <property type="term" value="F:D-lactate dehydrogenase (NAD+) activity"/>
    <property type="evidence" value="ECO:0007669"/>
    <property type="project" value="TreeGrafter"/>
</dbReference>
<dbReference type="SUPFAM" id="SSF51735">
    <property type="entry name" value="NAD(P)-binding Rossmann-fold domains"/>
    <property type="match status" value="1"/>
</dbReference>
<comment type="similarity">
    <text evidence="1 4">Belongs to the D-isomer specific 2-hydroxyacid dehydrogenase family.</text>
</comment>
<dbReference type="InterPro" id="IPR006140">
    <property type="entry name" value="D-isomer_DH_NAD-bd"/>
</dbReference>
<feature type="domain" description="D-isomer specific 2-hydroxyacid dehydrogenase catalytic" evidence="5">
    <location>
        <begin position="3"/>
        <end position="330"/>
    </location>
</feature>
<dbReference type="GO" id="GO:0006564">
    <property type="term" value="P:L-serine biosynthetic process"/>
    <property type="evidence" value="ECO:0007669"/>
    <property type="project" value="UniProtKB-ARBA"/>
</dbReference>
<dbReference type="GO" id="GO:0051287">
    <property type="term" value="F:NAD binding"/>
    <property type="evidence" value="ECO:0007669"/>
    <property type="project" value="InterPro"/>
</dbReference>
<dbReference type="GO" id="GO:0047545">
    <property type="term" value="F:(S)-2-hydroxyglutarate dehydrogenase activity"/>
    <property type="evidence" value="ECO:0007669"/>
    <property type="project" value="UniProtKB-ARBA"/>
</dbReference>
<evidence type="ECO:0000256" key="1">
    <source>
        <dbReference type="ARBA" id="ARBA00005854"/>
    </source>
</evidence>
<evidence type="ECO:0000256" key="3">
    <source>
        <dbReference type="ARBA" id="ARBA00023027"/>
    </source>
</evidence>
<feature type="domain" description="D-isomer specific 2-hydroxyacid dehydrogenase NAD-binding" evidence="6">
    <location>
        <begin position="106"/>
        <end position="301"/>
    </location>
</feature>
<gene>
    <name evidence="7" type="ORF">A3C86_03435</name>
</gene>
<evidence type="ECO:0000256" key="4">
    <source>
        <dbReference type="RuleBase" id="RU003719"/>
    </source>
</evidence>
<reference evidence="7 8" key="1">
    <citation type="journal article" date="2016" name="Nat. Commun.">
        <title>Thousands of microbial genomes shed light on interconnected biogeochemical processes in an aquifer system.</title>
        <authorList>
            <person name="Anantharaman K."/>
            <person name="Brown C.T."/>
            <person name="Hug L.A."/>
            <person name="Sharon I."/>
            <person name="Castelle C.J."/>
            <person name="Probst A.J."/>
            <person name="Thomas B.C."/>
            <person name="Singh A."/>
            <person name="Wilkins M.J."/>
            <person name="Karaoz U."/>
            <person name="Brodie E.L."/>
            <person name="Williams K.H."/>
            <person name="Hubbard S.S."/>
            <person name="Banfield J.F."/>
        </authorList>
    </citation>
    <scope>NUCLEOTIDE SEQUENCE [LARGE SCALE GENOMIC DNA]</scope>
</reference>
<dbReference type="PROSITE" id="PS00671">
    <property type="entry name" value="D_2_HYDROXYACID_DH_3"/>
    <property type="match status" value="1"/>
</dbReference>
<dbReference type="GO" id="GO:0004617">
    <property type="term" value="F:phosphoglycerate dehydrogenase activity"/>
    <property type="evidence" value="ECO:0007669"/>
    <property type="project" value="UniProtKB-ARBA"/>
</dbReference>
<keyword evidence="2 4" id="KW-0560">Oxidoreductase</keyword>
<dbReference type="SUPFAM" id="SSF52283">
    <property type="entry name" value="Formate/glycerate dehydrogenase catalytic domain-like"/>
    <property type="match status" value="1"/>
</dbReference>
<organism evidence="7 8">
    <name type="scientific">Candidatus Kaiserbacteria bacterium RIFCSPHIGHO2_02_FULL_49_16</name>
    <dbReference type="NCBI Taxonomy" id="1798490"/>
    <lineage>
        <taxon>Bacteria</taxon>
        <taxon>Candidatus Kaiseribacteriota</taxon>
    </lineage>
</organism>
<dbReference type="AlphaFoldDB" id="A0A1F6DHM8"/>
<comment type="caution">
    <text evidence="7">The sequence shown here is derived from an EMBL/GenBank/DDBJ whole genome shotgun (WGS) entry which is preliminary data.</text>
</comment>
<dbReference type="PANTHER" id="PTHR43026">
    <property type="entry name" value="2-HYDROXYACID DEHYDROGENASE HOMOLOG 1-RELATED"/>
    <property type="match status" value="1"/>
</dbReference>
<dbReference type="PROSITE" id="PS00670">
    <property type="entry name" value="D_2_HYDROXYACID_DH_2"/>
    <property type="match status" value="1"/>
</dbReference>
<protein>
    <recommendedName>
        <fullName evidence="9">Hydroxyacid dehydrogenase</fullName>
    </recommendedName>
</protein>
<evidence type="ECO:0000256" key="2">
    <source>
        <dbReference type="ARBA" id="ARBA00023002"/>
    </source>
</evidence>
<name>A0A1F6DHM8_9BACT</name>
<dbReference type="InterPro" id="IPR006139">
    <property type="entry name" value="D-isomer_2_OHA_DH_cat_dom"/>
</dbReference>
<evidence type="ECO:0000313" key="7">
    <source>
        <dbReference type="EMBL" id="OGG60915.1"/>
    </source>
</evidence>
<dbReference type="FunFam" id="3.40.50.720:FF:000041">
    <property type="entry name" value="D-3-phosphoglycerate dehydrogenase"/>
    <property type="match status" value="1"/>
</dbReference>
<dbReference type="Gene3D" id="3.40.50.720">
    <property type="entry name" value="NAD(P)-binding Rossmann-like Domain"/>
    <property type="match status" value="2"/>
</dbReference>
<evidence type="ECO:0000259" key="5">
    <source>
        <dbReference type="Pfam" id="PF00389"/>
    </source>
</evidence>
<dbReference type="InterPro" id="IPR058205">
    <property type="entry name" value="D-LDH-like"/>
</dbReference>
<evidence type="ECO:0008006" key="9">
    <source>
        <dbReference type="Google" id="ProtNLM"/>
    </source>
</evidence>
<dbReference type="Proteomes" id="UP000178042">
    <property type="component" value="Unassembled WGS sequence"/>
</dbReference>
<proteinExistence type="inferred from homology"/>
<evidence type="ECO:0000313" key="8">
    <source>
        <dbReference type="Proteomes" id="UP000178042"/>
    </source>
</evidence>
<dbReference type="Pfam" id="PF02826">
    <property type="entry name" value="2-Hacid_dh_C"/>
    <property type="match status" value="1"/>
</dbReference>
<accession>A0A1F6DHM8</accession>
<dbReference type="Pfam" id="PF00389">
    <property type="entry name" value="2-Hacid_dh"/>
    <property type="match status" value="1"/>
</dbReference>
<dbReference type="InterPro" id="IPR036291">
    <property type="entry name" value="NAD(P)-bd_dom_sf"/>
</dbReference>
<dbReference type="PANTHER" id="PTHR43026:SF1">
    <property type="entry name" value="2-HYDROXYACID DEHYDROGENASE HOMOLOG 1-RELATED"/>
    <property type="match status" value="1"/>
</dbReference>
<evidence type="ECO:0000259" key="6">
    <source>
        <dbReference type="Pfam" id="PF02826"/>
    </source>
</evidence>
<keyword evidence="3" id="KW-0520">NAD</keyword>